<keyword evidence="1" id="KW-0456">Lyase</keyword>
<feature type="domain" description="Amidohydrolase-related" evidence="2">
    <location>
        <begin position="90"/>
        <end position="372"/>
    </location>
</feature>
<dbReference type="SUPFAM" id="SSF51556">
    <property type="entry name" value="Metallo-dependent hydrolases"/>
    <property type="match status" value="1"/>
</dbReference>
<dbReference type="EMBL" id="BAABLX010000029">
    <property type="protein sequence ID" value="GAA4952111.1"/>
    <property type="molecule type" value="Genomic_DNA"/>
</dbReference>
<dbReference type="PANTHER" id="PTHR21240">
    <property type="entry name" value="2-AMINO-3-CARBOXYLMUCONATE-6-SEMIALDEHYDE DECARBOXYLASE"/>
    <property type="match status" value="1"/>
</dbReference>
<dbReference type="InterPro" id="IPR032466">
    <property type="entry name" value="Metal_Hydrolase"/>
</dbReference>
<dbReference type="InterPro" id="IPR032465">
    <property type="entry name" value="ACMSD"/>
</dbReference>
<reference evidence="4" key="1">
    <citation type="journal article" date="2019" name="Int. J. Syst. Evol. Microbiol.">
        <title>The Global Catalogue of Microorganisms (GCM) 10K type strain sequencing project: providing services to taxonomists for standard genome sequencing and annotation.</title>
        <authorList>
            <consortium name="The Broad Institute Genomics Platform"/>
            <consortium name="The Broad Institute Genome Sequencing Center for Infectious Disease"/>
            <person name="Wu L."/>
            <person name="Ma J."/>
        </authorList>
    </citation>
    <scope>NUCLEOTIDE SEQUENCE [LARGE SCALE GENOMIC DNA]</scope>
    <source>
        <strain evidence="4">JCM 19134</strain>
    </source>
</reference>
<dbReference type="Proteomes" id="UP001409585">
    <property type="component" value="Unassembled WGS sequence"/>
</dbReference>
<dbReference type="GO" id="GO:0019748">
    <property type="term" value="P:secondary metabolic process"/>
    <property type="evidence" value="ECO:0007669"/>
    <property type="project" value="TreeGrafter"/>
</dbReference>
<gene>
    <name evidence="3" type="ORF">GCM10025791_35930</name>
</gene>
<dbReference type="Pfam" id="PF04909">
    <property type="entry name" value="Amidohydro_2"/>
    <property type="match status" value="1"/>
</dbReference>
<organism evidence="3 4">
    <name type="scientific">Halioxenophilus aromaticivorans</name>
    <dbReference type="NCBI Taxonomy" id="1306992"/>
    <lineage>
        <taxon>Bacteria</taxon>
        <taxon>Pseudomonadati</taxon>
        <taxon>Pseudomonadota</taxon>
        <taxon>Gammaproteobacteria</taxon>
        <taxon>Alteromonadales</taxon>
        <taxon>Alteromonadaceae</taxon>
        <taxon>Halioxenophilus</taxon>
    </lineage>
</organism>
<dbReference type="RefSeq" id="WP_345425692.1">
    <property type="nucleotide sequence ID" value="NZ_AP031496.1"/>
</dbReference>
<dbReference type="GO" id="GO:0016787">
    <property type="term" value="F:hydrolase activity"/>
    <property type="evidence" value="ECO:0007669"/>
    <property type="project" value="InterPro"/>
</dbReference>
<dbReference type="Gene3D" id="3.20.20.140">
    <property type="entry name" value="Metal-dependent hydrolases"/>
    <property type="match status" value="1"/>
</dbReference>
<name>A0AAV3U6Q4_9ALTE</name>
<dbReference type="InterPro" id="IPR006680">
    <property type="entry name" value="Amidohydro-rel"/>
</dbReference>
<dbReference type="PANTHER" id="PTHR21240:SF28">
    <property type="entry name" value="ISO-OROTATE DECARBOXYLASE (EUROFUNG)"/>
    <property type="match status" value="1"/>
</dbReference>
<dbReference type="GO" id="GO:0005737">
    <property type="term" value="C:cytoplasm"/>
    <property type="evidence" value="ECO:0007669"/>
    <property type="project" value="TreeGrafter"/>
</dbReference>
<dbReference type="AlphaFoldDB" id="A0AAV3U6Q4"/>
<protein>
    <submittedName>
        <fullName evidence="3">Amidohydrolase family protein</fullName>
    </submittedName>
</protein>
<evidence type="ECO:0000259" key="2">
    <source>
        <dbReference type="Pfam" id="PF04909"/>
    </source>
</evidence>
<dbReference type="GO" id="GO:0016831">
    <property type="term" value="F:carboxy-lyase activity"/>
    <property type="evidence" value="ECO:0007669"/>
    <property type="project" value="InterPro"/>
</dbReference>
<evidence type="ECO:0000313" key="4">
    <source>
        <dbReference type="Proteomes" id="UP001409585"/>
    </source>
</evidence>
<comment type="caution">
    <text evidence="3">The sequence shown here is derived from an EMBL/GenBank/DDBJ whole genome shotgun (WGS) entry which is preliminary data.</text>
</comment>
<evidence type="ECO:0000256" key="1">
    <source>
        <dbReference type="ARBA" id="ARBA00023239"/>
    </source>
</evidence>
<sequence>MKMEDMILISVDDHVVEPADAFEKHAPDKYKDQMPKIVKGTQGEDLWKVEDISFPNMALNAVAGRRPEEYGMEPTSYEQLRKGTYNVQARVDDMNANGILASLNFPSVPGVCGQNLEKVKDKALAYAIVQTWNDWHILEWCGAAPGRFIPLGIVPTWDPVLAAEEVKRIAKLGCHAITFPPNPSMTGQPSIQSEKWDPLWKACADNNVNICMHIADPSGAVPSMDSPVDVFMTNMPVSLYSTASDLTFSPILRKYPDIRFSLSEGGSGWIPHFMERADFVNAHHVWTNQNFGGLKPSEVFRKHCFNCFIEDPVAVKLRDDIGIDTMMWECDYPHSDSTWPKSPELLWESMKTISAQEVNKITHLNAMRAYSFDPFLHIEKADATVGALRAKAEHVYLGYTDTSKAAGIPPSQHDGVVTFGDILQQLAGLHTVASKD</sequence>
<proteinExistence type="predicted"/>
<evidence type="ECO:0000313" key="3">
    <source>
        <dbReference type="EMBL" id="GAA4952111.1"/>
    </source>
</evidence>
<keyword evidence="4" id="KW-1185">Reference proteome</keyword>
<accession>A0AAV3U6Q4</accession>